<organism evidence="1 2">
    <name type="scientific">Pseudoduganella danionis</name>
    <dbReference type="NCBI Taxonomy" id="1890295"/>
    <lineage>
        <taxon>Bacteria</taxon>
        <taxon>Pseudomonadati</taxon>
        <taxon>Pseudomonadota</taxon>
        <taxon>Betaproteobacteria</taxon>
        <taxon>Burkholderiales</taxon>
        <taxon>Oxalobacteraceae</taxon>
        <taxon>Telluria group</taxon>
        <taxon>Pseudoduganella</taxon>
    </lineage>
</organism>
<evidence type="ECO:0000313" key="1">
    <source>
        <dbReference type="EMBL" id="MTW34307.1"/>
    </source>
</evidence>
<proteinExistence type="predicted"/>
<gene>
    <name evidence="1" type="ORF">GM655_15980</name>
</gene>
<accession>A0ABW9SQ60</accession>
<sequence length="205" mass="23573">MLLLPTKKYGNSWLKIVFEDKVLFTLPKTNDPAKEIYKITNKWYRLFNPQWINPANLPFSCITRTFKYIDRAEEFHHTIDGYYHKNSYAIYGSDPRPPTCGDVVWQFDSDITSFDFKEFSISVDNADGTIQFRSIDAQKIQKFGSLIKNTINPKVTLAPPSEPGDKTIPIRSSSSQDNSCKAIFQQICYEHQSGLKYRAPILATL</sequence>
<evidence type="ECO:0000313" key="2">
    <source>
        <dbReference type="Proteomes" id="UP000735592"/>
    </source>
</evidence>
<name>A0ABW9SQ60_9BURK</name>
<dbReference type="RefSeq" id="WP_155435668.1">
    <property type="nucleotide sequence ID" value="NZ_JBHLXK010000002.1"/>
</dbReference>
<dbReference type="EMBL" id="WNKW01000004">
    <property type="protein sequence ID" value="MTW34307.1"/>
    <property type="molecule type" value="Genomic_DNA"/>
</dbReference>
<reference evidence="1 2" key="1">
    <citation type="submission" date="2019-11" db="EMBL/GenBank/DDBJ databases">
        <title>Type strains purchased from KCTC, JCM and DSMZ.</title>
        <authorList>
            <person name="Lu H."/>
        </authorList>
    </citation>
    <scope>NUCLEOTIDE SEQUENCE [LARGE SCALE GENOMIC DNA]</scope>
    <source>
        <strain evidence="1 2">DSM 103461</strain>
    </source>
</reference>
<comment type="caution">
    <text evidence="1">The sequence shown here is derived from an EMBL/GenBank/DDBJ whole genome shotgun (WGS) entry which is preliminary data.</text>
</comment>
<dbReference type="Proteomes" id="UP000735592">
    <property type="component" value="Unassembled WGS sequence"/>
</dbReference>
<keyword evidence="2" id="KW-1185">Reference proteome</keyword>
<protein>
    <submittedName>
        <fullName evidence="1">Uncharacterized protein</fullName>
    </submittedName>
</protein>